<proteinExistence type="predicted"/>
<dbReference type="Proteomes" id="UP001162889">
    <property type="component" value="Unassembled WGS sequence"/>
</dbReference>
<dbReference type="GO" id="GO:0004497">
    <property type="term" value="F:monooxygenase activity"/>
    <property type="evidence" value="ECO:0007669"/>
    <property type="project" value="UniProtKB-KW"/>
</dbReference>
<evidence type="ECO:0000313" key="1">
    <source>
        <dbReference type="EMBL" id="MBV6325688.1"/>
    </source>
</evidence>
<comment type="caution">
    <text evidence="1">The sequence shown here is derived from an EMBL/GenBank/DDBJ whole genome shotgun (WGS) entry which is preliminary data.</text>
</comment>
<reference evidence="2" key="2">
    <citation type="submission" date="2022-03" db="EMBL/GenBank/DDBJ databases">
        <title>Genome Encyclopedia of Bacteria and Archaea VI: Functional Genomics of Type Strains.</title>
        <authorList>
            <person name="Whitman W."/>
        </authorList>
    </citation>
    <scope>NUCLEOTIDE SEQUENCE</scope>
    <source>
        <strain evidence="2">HSC-15S17</strain>
    </source>
</reference>
<evidence type="ECO:0000313" key="2">
    <source>
        <dbReference type="EMBL" id="MCP2012809.1"/>
    </source>
</evidence>
<evidence type="ECO:0000313" key="4">
    <source>
        <dbReference type="Proteomes" id="UP001162889"/>
    </source>
</evidence>
<dbReference type="Proteomes" id="UP001155901">
    <property type="component" value="Unassembled WGS sequence"/>
</dbReference>
<dbReference type="AlphaFoldDB" id="A0AA41HKV4"/>
<dbReference type="RefSeq" id="WP_217946614.1">
    <property type="nucleotide sequence ID" value="NZ_JAHTGR010000050.1"/>
</dbReference>
<gene>
    <name evidence="1" type="ORF">KVP70_32755</name>
    <name evidence="2" type="ORF">L1274_006580</name>
</gene>
<keyword evidence="1" id="KW-0560">Oxidoreductase</keyword>
<evidence type="ECO:0000313" key="3">
    <source>
        <dbReference type="Proteomes" id="UP001155901"/>
    </source>
</evidence>
<dbReference type="EMBL" id="JALJZU010000035">
    <property type="protein sequence ID" value="MCP2012809.1"/>
    <property type="molecule type" value="Genomic_DNA"/>
</dbReference>
<keyword evidence="1" id="KW-0503">Monooxygenase</keyword>
<organism evidence="1 3">
    <name type="scientific">Duganella violaceipulchra</name>
    <dbReference type="NCBI Taxonomy" id="2849652"/>
    <lineage>
        <taxon>Bacteria</taxon>
        <taxon>Pseudomonadati</taxon>
        <taxon>Pseudomonadota</taxon>
        <taxon>Betaproteobacteria</taxon>
        <taxon>Burkholderiales</taxon>
        <taxon>Oxalobacteraceae</taxon>
        <taxon>Telluria group</taxon>
        <taxon>Duganella</taxon>
    </lineage>
</organism>
<reference evidence="1" key="1">
    <citation type="submission" date="2021-07" db="EMBL/GenBank/DDBJ databases">
        <title>Characterization of violacein-producing bacteria and related species.</title>
        <authorList>
            <person name="Wilson H.S."/>
            <person name="De Leon M.E."/>
        </authorList>
    </citation>
    <scope>NUCLEOTIDE SEQUENCE</scope>
    <source>
        <strain evidence="1">HSC-15S17</strain>
    </source>
</reference>
<dbReference type="EMBL" id="JAHTGR010000050">
    <property type="protein sequence ID" value="MBV6325688.1"/>
    <property type="molecule type" value="Genomic_DNA"/>
</dbReference>
<keyword evidence="4" id="KW-1185">Reference proteome</keyword>
<accession>A0AA41HKV4</accession>
<name>A0AA41HKV4_9BURK</name>
<protein>
    <submittedName>
        <fullName evidence="1">Antibiotic biosynthesis monooxygenase</fullName>
    </submittedName>
    <submittedName>
        <fullName evidence="2">Quinol monooxygenase YgiN</fullName>
    </submittedName>
</protein>
<sequence length="120" mass="14224">MSRLTFIVHLPARANRYAELEAGVRQVLRDMSREPDFLDCTLHRAQNDCNTLVVYESWKCTREYFLEQYLPRQYRADFERELPGCLAAPRRIEFLDEVDPPLRLRAGENHETLPTEGRRN</sequence>